<keyword evidence="1" id="KW-0238">DNA-binding</keyword>
<reference evidence="2" key="1">
    <citation type="submission" date="2016-10" db="EMBL/GenBank/DDBJ databases">
        <authorList>
            <person name="Varghese N."/>
            <person name="Submissions S."/>
        </authorList>
    </citation>
    <scope>NUCLEOTIDE SEQUENCE [LARGE SCALE GENOMIC DNA]</scope>
    <source>
        <strain evidence="2">CGMCC 1.10784</strain>
    </source>
</reference>
<dbReference type="PROSITE" id="PS52050">
    <property type="entry name" value="WYL"/>
    <property type="match status" value="1"/>
</dbReference>
<organism evidence="1 2">
    <name type="scientific">Paenibacillus catalpae</name>
    <dbReference type="NCBI Taxonomy" id="1045775"/>
    <lineage>
        <taxon>Bacteria</taxon>
        <taxon>Bacillati</taxon>
        <taxon>Bacillota</taxon>
        <taxon>Bacilli</taxon>
        <taxon>Bacillales</taxon>
        <taxon>Paenibacillaceae</taxon>
        <taxon>Paenibacillus</taxon>
    </lineage>
</organism>
<gene>
    <name evidence="1" type="ORF">SAMN05216378_2437</name>
</gene>
<dbReference type="STRING" id="1045775.SAMN05216378_2437"/>
<proteinExistence type="predicted"/>
<dbReference type="EMBL" id="FOMT01000002">
    <property type="protein sequence ID" value="SFE13254.1"/>
    <property type="molecule type" value="Genomic_DNA"/>
</dbReference>
<protein>
    <submittedName>
        <fullName evidence="1">Predicted DNA-binding transcriptional regulator YafY, contains an HTH and WYL domains</fullName>
    </submittedName>
</protein>
<name>A0A1I1Y131_9BACL</name>
<evidence type="ECO:0000313" key="2">
    <source>
        <dbReference type="Proteomes" id="UP000198855"/>
    </source>
</evidence>
<dbReference type="GO" id="GO:0003677">
    <property type="term" value="F:DNA binding"/>
    <property type="evidence" value="ECO:0007669"/>
    <property type="project" value="UniProtKB-KW"/>
</dbReference>
<evidence type="ECO:0000313" key="1">
    <source>
        <dbReference type="EMBL" id="SFE13254.1"/>
    </source>
</evidence>
<dbReference type="RefSeq" id="WP_091185072.1">
    <property type="nucleotide sequence ID" value="NZ_FOMT01000002.1"/>
</dbReference>
<dbReference type="Proteomes" id="UP000198855">
    <property type="component" value="Unassembled WGS sequence"/>
</dbReference>
<dbReference type="AlphaFoldDB" id="A0A1I1Y131"/>
<sequence>MNLFEKIFNYRMMAQLDEHGALAVTAQERRWLLMMLEHPDAVAAIEADTLHKLQQSLSGSDEQPHTGNFRTIIIEKAASTTSSLYHPMLRTLRQMIVKKSGMQLHYFRKDGHLLPRQAGVPYKLEYSMVKREWYLLWYNRRTRSLMSTRLRSISSVEEMPVSEEFFNQAADALARQRDKRMQHAMIEIIPAYNRELSRILYAFSCFDKQVHYDELSDTYTIKLTFLGDETEYVLSKLRFLGLRVRVADHPYMKYRLREAAHKSLARYGDASALEPSQHNNGVMSAEAE</sequence>
<accession>A0A1I1Y131</accession>
<dbReference type="OrthoDB" id="2858389at2"/>
<keyword evidence="2" id="KW-1185">Reference proteome</keyword>